<name>A0A9P0AFS7_BEMTA</name>
<dbReference type="Gene3D" id="2.60.20.10">
    <property type="entry name" value="Crystallins"/>
    <property type="match status" value="4"/>
</dbReference>
<feature type="signal peptide" evidence="1">
    <location>
        <begin position="1"/>
        <end position="23"/>
    </location>
</feature>
<reference evidence="2" key="1">
    <citation type="submission" date="2021-12" db="EMBL/GenBank/DDBJ databases">
        <authorList>
            <person name="King R."/>
        </authorList>
    </citation>
    <scope>NUCLEOTIDE SEQUENCE</scope>
</reference>
<organism evidence="2 3">
    <name type="scientific">Bemisia tabaci</name>
    <name type="common">Sweetpotato whitefly</name>
    <name type="synonym">Aleurodes tabaci</name>
    <dbReference type="NCBI Taxonomy" id="7038"/>
    <lineage>
        <taxon>Eukaryota</taxon>
        <taxon>Metazoa</taxon>
        <taxon>Ecdysozoa</taxon>
        <taxon>Arthropoda</taxon>
        <taxon>Hexapoda</taxon>
        <taxon>Insecta</taxon>
        <taxon>Pterygota</taxon>
        <taxon>Neoptera</taxon>
        <taxon>Paraneoptera</taxon>
        <taxon>Hemiptera</taxon>
        <taxon>Sternorrhyncha</taxon>
        <taxon>Aleyrodoidea</taxon>
        <taxon>Aleyrodidae</taxon>
        <taxon>Aleyrodinae</taxon>
        <taxon>Bemisia</taxon>
    </lineage>
</organism>
<keyword evidence="1" id="KW-0732">Signal</keyword>
<dbReference type="AlphaFoldDB" id="A0A9P0AFS7"/>
<gene>
    <name evidence="2" type="ORF">BEMITA_LOCUS10745</name>
</gene>
<dbReference type="Proteomes" id="UP001152759">
    <property type="component" value="Chromosome 6"/>
</dbReference>
<accession>A0A9P0AFS7</accession>
<evidence type="ECO:0000313" key="2">
    <source>
        <dbReference type="EMBL" id="CAH0392202.1"/>
    </source>
</evidence>
<evidence type="ECO:0000313" key="3">
    <source>
        <dbReference type="Proteomes" id="UP001152759"/>
    </source>
</evidence>
<sequence>MLERFATVSSAFFILHMAVTSIAIAPNSVTLYKDRNFGGRQCEIEVQGCKPVCPGMEAKTSSIKGNAPCVNFYRRPNCTAYMGTWHSSDGDVWDWKGYPAQDSIVSVGDCKQPIFPMNSMTFYEHKNFGGRFCNIPVSGCRPMCPELDNRASSAEGTATCVKLFDQANCRGFLRLLYLQDNANRNFADFISYQDKVTSIADCDNSTATFYQHKGFKGKSCEIPLTGCKPMCPDLDNQASSVDGNVFCVKAYSEPNCNGYLGIIWQDESTHSDFDGTDFQDKISSVSDCASKETVTFFEHKKYKGRRCDIQVKGCQPMCPELDNLASSVQGSAQCIRVYDDANCTNKFTNFTFQYHPLDSYDDFKGNDWQDKISSVSNCWYKPYQ</sequence>
<dbReference type="InterPro" id="IPR011024">
    <property type="entry name" value="G_crystallin-like"/>
</dbReference>
<protein>
    <submittedName>
        <fullName evidence="2">Uncharacterized protein</fullName>
    </submittedName>
</protein>
<keyword evidence="3" id="KW-1185">Reference proteome</keyword>
<dbReference type="EMBL" id="OU963867">
    <property type="protein sequence ID" value="CAH0392202.1"/>
    <property type="molecule type" value="Genomic_DNA"/>
</dbReference>
<proteinExistence type="predicted"/>
<dbReference type="SUPFAM" id="SSF49695">
    <property type="entry name" value="gamma-Crystallin-like"/>
    <property type="match status" value="1"/>
</dbReference>
<feature type="chain" id="PRO_5040426390" evidence="1">
    <location>
        <begin position="24"/>
        <end position="384"/>
    </location>
</feature>
<evidence type="ECO:0000256" key="1">
    <source>
        <dbReference type="SAM" id="SignalP"/>
    </source>
</evidence>